<dbReference type="InterPro" id="IPR058913">
    <property type="entry name" value="Integrase_dom_put"/>
</dbReference>
<proteinExistence type="predicted"/>
<dbReference type="OrthoDB" id="5957366at2759"/>
<evidence type="ECO:0000259" key="1">
    <source>
        <dbReference type="Pfam" id="PF24764"/>
    </source>
</evidence>
<accession>A0A7M5X5B3</accession>
<organism evidence="2 3">
    <name type="scientific">Clytia hemisphaerica</name>
    <dbReference type="NCBI Taxonomy" id="252671"/>
    <lineage>
        <taxon>Eukaryota</taxon>
        <taxon>Metazoa</taxon>
        <taxon>Cnidaria</taxon>
        <taxon>Hydrozoa</taxon>
        <taxon>Hydroidolina</taxon>
        <taxon>Leptothecata</taxon>
        <taxon>Obeliida</taxon>
        <taxon>Clytiidae</taxon>
        <taxon>Clytia</taxon>
    </lineage>
</organism>
<evidence type="ECO:0000313" key="3">
    <source>
        <dbReference type="Proteomes" id="UP000594262"/>
    </source>
</evidence>
<keyword evidence="3" id="KW-1185">Reference proteome</keyword>
<name>A0A7M5X5B3_9CNID</name>
<feature type="domain" description="Integrase core" evidence="1">
    <location>
        <begin position="140"/>
        <end position="323"/>
    </location>
</feature>
<dbReference type="Proteomes" id="UP000594262">
    <property type="component" value="Unplaced"/>
</dbReference>
<dbReference type="EnsemblMetazoa" id="CLYHEMT017734.1">
    <property type="protein sequence ID" value="CLYHEMP017734.1"/>
    <property type="gene ID" value="CLYHEMG017734"/>
</dbReference>
<dbReference type="PANTHER" id="PTHR46177">
    <property type="entry name" value="INTEGRASE CATALYTIC DOMAIN-CONTAINING PROTEIN"/>
    <property type="match status" value="1"/>
</dbReference>
<sequence length="410" mass="48011">VYQIKMNTNWKYDDLLKGKLELYVAQCLKRTEIVELMKKEFGNYPWSLSTLTRRFNHFGIRYTDTEVPVESVREAVSTELRGPGRLLGYRAMHKKLRVVHGLKVPRSLVHDVMFLEESQLLKDRRPCQKKKRVKGHFVSNGPNWVHSFDGHDKLMGYQNSTFPLAVYGCIDTASRKILWLKIWTSNSDPKLVGKWYLQHIIETKRISNMVRLDKGTETGDLAAIHCFLRSRCDENLEDPSSVIHYGPSTSNQIERWWKELHERLEKFFKGQLLFLKCGGHYDPSCEQDRMILAYIMIPILQAELNTFKDVIWNCHRIRYQKDQVLPDGVPNHIYTVPEVHDLVECGFDVSDQDIQSLIDESGITPEDADYLDDDFRHLCEQYLPNLELVKPHECQEAYIYLKREIENGSF</sequence>
<dbReference type="Pfam" id="PF24764">
    <property type="entry name" value="rva_4"/>
    <property type="match status" value="1"/>
</dbReference>
<reference evidence="2" key="1">
    <citation type="submission" date="2021-01" db="UniProtKB">
        <authorList>
            <consortium name="EnsemblMetazoa"/>
        </authorList>
    </citation>
    <scope>IDENTIFICATION</scope>
</reference>
<dbReference type="PANTHER" id="PTHR46177:SF1">
    <property type="entry name" value="INTEGRASE CATALYTIC DOMAIN-CONTAINING PROTEIN"/>
    <property type="match status" value="1"/>
</dbReference>
<protein>
    <recommendedName>
        <fullName evidence="1">Integrase core domain-containing protein</fullName>
    </recommendedName>
</protein>
<evidence type="ECO:0000313" key="2">
    <source>
        <dbReference type="EnsemblMetazoa" id="CLYHEMP017734.1"/>
    </source>
</evidence>
<dbReference type="AlphaFoldDB" id="A0A7M5X5B3"/>